<comment type="caution">
    <text evidence="1">The sequence shown here is derived from an EMBL/GenBank/DDBJ whole genome shotgun (WGS) entry which is preliminary data.</text>
</comment>
<protein>
    <submittedName>
        <fullName evidence="1">Uncharacterized protein</fullName>
    </submittedName>
</protein>
<sequence>MAEAKLLHGSQWQMGWEGRNLHLTFPGRVGEVKLNKLMHAIRMLDMEHTLNTLYQANGQQGEPETYQTEVLVLDLQQKTRMFGFVNRE</sequence>
<dbReference type="GeneID" id="92009523"/>
<evidence type="ECO:0000313" key="1">
    <source>
        <dbReference type="EMBL" id="KAL0259699.1"/>
    </source>
</evidence>
<dbReference type="Proteomes" id="UP001430584">
    <property type="component" value="Unassembled WGS sequence"/>
</dbReference>
<name>A0ABR3CGM9_9PEZI</name>
<dbReference type="RefSeq" id="XP_066632728.1">
    <property type="nucleotide sequence ID" value="XM_066776886.1"/>
</dbReference>
<gene>
    <name evidence="1" type="ORF">SLS55_005438</name>
</gene>
<evidence type="ECO:0000313" key="2">
    <source>
        <dbReference type="Proteomes" id="UP001430584"/>
    </source>
</evidence>
<reference evidence="1 2" key="1">
    <citation type="submission" date="2024-02" db="EMBL/GenBank/DDBJ databases">
        <title>De novo assembly and annotation of 12 fungi associated with fruit tree decline syndrome in Ontario, Canada.</title>
        <authorList>
            <person name="Sulman M."/>
            <person name="Ellouze W."/>
            <person name="Ilyukhin E."/>
        </authorList>
    </citation>
    <scope>NUCLEOTIDE SEQUENCE [LARGE SCALE GENOMIC DNA]</scope>
    <source>
        <strain evidence="1 2">FDS-637</strain>
    </source>
</reference>
<keyword evidence="2" id="KW-1185">Reference proteome</keyword>
<organism evidence="1 2">
    <name type="scientific">Diplodia seriata</name>
    <dbReference type="NCBI Taxonomy" id="420778"/>
    <lineage>
        <taxon>Eukaryota</taxon>
        <taxon>Fungi</taxon>
        <taxon>Dikarya</taxon>
        <taxon>Ascomycota</taxon>
        <taxon>Pezizomycotina</taxon>
        <taxon>Dothideomycetes</taxon>
        <taxon>Dothideomycetes incertae sedis</taxon>
        <taxon>Botryosphaeriales</taxon>
        <taxon>Botryosphaeriaceae</taxon>
        <taxon>Diplodia</taxon>
    </lineage>
</organism>
<proteinExistence type="predicted"/>
<accession>A0ABR3CGM9</accession>
<dbReference type="EMBL" id="JAJVCZ030000005">
    <property type="protein sequence ID" value="KAL0259699.1"/>
    <property type="molecule type" value="Genomic_DNA"/>
</dbReference>